<feature type="transmembrane region" description="Helical" evidence="1">
    <location>
        <begin position="57"/>
        <end position="77"/>
    </location>
</feature>
<keyword evidence="1" id="KW-1133">Transmembrane helix</keyword>
<keyword evidence="1" id="KW-0472">Membrane</keyword>
<accession>A0A3P7IU33</accession>
<protein>
    <submittedName>
        <fullName evidence="2">Uncharacterized protein</fullName>
    </submittedName>
</protein>
<gene>
    <name evidence="2" type="ORF">SVUK_LOCUS5627</name>
</gene>
<keyword evidence="1" id="KW-0812">Transmembrane</keyword>
<evidence type="ECO:0000256" key="1">
    <source>
        <dbReference type="SAM" id="Phobius"/>
    </source>
</evidence>
<keyword evidence="3" id="KW-1185">Reference proteome</keyword>
<name>A0A3P7IU33_STRVU</name>
<dbReference type="PROSITE" id="PS51257">
    <property type="entry name" value="PROKAR_LIPOPROTEIN"/>
    <property type="match status" value="1"/>
</dbReference>
<sequence>MALVPIRQELTTTTTPPKPIGPRTFFMQQCVGIACNKEVTTVEITYYDSNTLRVMELVMIVVVLMLNALLIAAVVLARKRCRVSVESPFSKNFYDLKT</sequence>
<reference evidence="2 3" key="1">
    <citation type="submission" date="2018-11" db="EMBL/GenBank/DDBJ databases">
        <authorList>
            <consortium name="Pathogen Informatics"/>
        </authorList>
    </citation>
    <scope>NUCLEOTIDE SEQUENCE [LARGE SCALE GENOMIC DNA]</scope>
</reference>
<dbReference type="AlphaFoldDB" id="A0A3P7IU33"/>
<proteinExistence type="predicted"/>
<evidence type="ECO:0000313" key="2">
    <source>
        <dbReference type="EMBL" id="VDM70629.1"/>
    </source>
</evidence>
<organism evidence="2 3">
    <name type="scientific">Strongylus vulgaris</name>
    <name type="common">Blood worm</name>
    <dbReference type="NCBI Taxonomy" id="40348"/>
    <lineage>
        <taxon>Eukaryota</taxon>
        <taxon>Metazoa</taxon>
        <taxon>Ecdysozoa</taxon>
        <taxon>Nematoda</taxon>
        <taxon>Chromadorea</taxon>
        <taxon>Rhabditida</taxon>
        <taxon>Rhabditina</taxon>
        <taxon>Rhabditomorpha</taxon>
        <taxon>Strongyloidea</taxon>
        <taxon>Strongylidae</taxon>
        <taxon>Strongylus</taxon>
    </lineage>
</organism>
<evidence type="ECO:0000313" key="3">
    <source>
        <dbReference type="Proteomes" id="UP000270094"/>
    </source>
</evidence>
<dbReference type="EMBL" id="UYYB01016936">
    <property type="protein sequence ID" value="VDM70629.1"/>
    <property type="molecule type" value="Genomic_DNA"/>
</dbReference>
<dbReference type="Proteomes" id="UP000270094">
    <property type="component" value="Unassembled WGS sequence"/>
</dbReference>